<proteinExistence type="predicted"/>
<dbReference type="Pfam" id="PF00588">
    <property type="entry name" value="SpoU_methylase"/>
    <property type="match status" value="1"/>
</dbReference>
<sequence>MEIIRIDDPADSRVTPFLSIRERDIVGRQGRFIAEGKVVLNVLLNSSRFRAESILVLENRLAGLSEIVENAPVKPPVYVASREVMDRIAGFPIHRGVLAIGEKGPALDAADIFDGLADQALIVVAVGIANHDNLGAIFRNAAAFGADAVLIDPTCCDPLYRKAIRVSVGAALKVPFATVPNPTSLAADLMARGFDTFALSPRGRTDIRHIKTSGRVALYLGTEGEGLPDALLARMQTVRINMAKNFDSLNVAAASAIALHHFASTESEPQHWPEYMDRTLAS</sequence>
<organism evidence="4 5">
    <name type="scientific">Mesorhizobium retamae</name>
    <dbReference type="NCBI Taxonomy" id="2912854"/>
    <lineage>
        <taxon>Bacteria</taxon>
        <taxon>Pseudomonadati</taxon>
        <taxon>Pseudomonadota</taxon>
        <taxon>Alphaproteobacteria</taxon>
        <taxon>Hyphomicrobiales</taxon>
        <taxon>Phyllobacteriaceae</taxon>
        <taxon>Mesorhizobium</taxon>
    </lineage>
</organism>
<dbReference type="Gene3D" id="3.30.1330.30">
    <property type="match status" value="1"/>
</dbReference>
<dbReference type="PANTHER" id="PTHR43191">
    <property type="entry name" value="RRNA METHYLTRANSFERASE 3"/>
    <property type="match status" value="1"/>
</dbReference>
<dbReference type="InterPro" id="IPR001537">
    <property type="entry name" value="SpoU_MeTrfase"/>
</dbReference>
<evidence type="ECO:0000256" key="2">
    <source>
        <dbReference type="ARBA" id="ARBA00022679"/>
    </source>
</evidence>
<keyword evidence="2" id="KW-0808">Transferase</keyword>
<dbReference type="InterPro" id="IPR051259">
    <property type="entry name" value="rRNA_Methyltransferase"/>
</dbReference>
<dbReference type="SUPFAM" id="SSF75217">
    <property type="entry name" value="alpha/beta knot"/>
    <property type="match status" value="1"/>
</dbReference>
<dbReference type="SUPFAM" id="SSF55315">
    <property type="entry name" value="L30e-like"/>
    <property type="match status" value="1"/>
</dbReference>
<dbReference type="InterPro" id="IPR029028">
    <property type="entry name" value="Alpha/beta_knot_MTases"/>
</dbReference>
<comment type="caution">
    <text evidence="4">The sequence shown here is derived from an EMBL/GenBank/DDBJ whole genome shotgun (WGS) entry which is preliminary data.</text>
</comment>
<keyword evidence="5" id="KW-1185">Reference proteome</keyword>
<keyword evidence="1 4" id="KW-0489">Methyltransferase</keyword>
<feature type="domain" description="tRNA/rRNA methyltransferase SpoU type" evidence="3">
    <location>
        <begin position="121"/>
        <end position="260"/>
    </location>
</feature>
<name>A0ABS9QKR2_9HYPH</name>
<dbReference type="RefSeq" id="WP_239369606.1">
    <property type="nucleotide sequence ID" value="NZ_JAKREW010000033.1"/>
</dbReference>
<dbReference type="GO" id="GO:0032259">
    <property type="term" value="P:methylation"/>
    <property type="evidence" value="ECO:0007669"/>
    <property type="project" value="UniProtKB-KW"/>
</dbReference>
<dbReference type="Gene3D" id="3.40.1280.10">
    <property type="match status" value="1"/>
</dbReference>
<dbReference type="InterPro" id="IPR029064">
    <property type="entry name" value="Ribosomal_eL30-like_sf"/>
</dbReference>
<protein>
    <submittedName>
        <fullName evidence="4">RNA methyltransferase</fullName>
    </submittedName>
</protein>
<evidence type="ECO:0000313" key="5">
    <source>
        <dbReference type="Proteomes" id="UP001201701"/>
    </source>
</evidence>
<gene>
    <name evidence="4" type="ORF">L4923_23645</name>
</gene>
<dbReference type="PANTHER" id="PTHR43191:SF12">
    <property type="entry name" value="RRNA METHYLASE"/>
    <property type="match status" value="1"/>
</dbReference>
<dbReference type="InterPro" id="IPR029026">
    <property type="entry name" value="tRNA_m1G_MTases_N"/>
</dbReference>
<dbReference type="EMBL" id="JAKREW010000033">
    <property type="protein sequence ID" value="MCG7508039.1"/>
    <property type="molecule type" value="Genomic_DNA"/>
</dbReference>
<dbReference type="CDD" id="cd18095">
    <property type="entry name" value="SpoU-like_rRNA-MTase"/>
    <property type="match status" value="1"/>
</dbReference>
<evidence type="ECO:0000259" key="3">
    <source>
        <dbReference type="Pfam" id="PF00588"/>
    </source>
</evidence>
<dbReference type="GO" id="GO:0008168">
    <property type="term" value="F:methyltransferase activity"/>
    <property type="evidence" value="ECO:0007669"/>
    <property type="project" value="UniProtKB-KW"/>
</dbReference>
<evidence type="ECO:0000313" key="4">
    <source>
        <dbReference type="EMBL" id="MCG7508039.1"/>
    </source>
</evidence>
<reference evidence="4 5" key="1">
    <citation type="submission" date="2022-02" db="EMBL/GenBank/DDBJ databases">
        <title>Draft genome sequence of Mezorhizobium retamae strain IRAMC:0171 isolated from Retama raetam nodules.</title>
        <authorList>
            <person name="Bengaied R."/>
            <person name="Sbissi I."/>
            <person name="Huber K."/>
            <person name="Ghodbane F."/>
            <person name="Nouioui I."/>
            <person name="Tarhouni M."/>
            <person name="Gtari M."/>
        </authorList>
    </citation>
    <scope>NUCLEOTIDE SEQUENCE [LARGE SCALE GENOMIC DNA]</scope>
    <source>
        <strain evidence="4 5">IRAMC:0171</strain>
    </source>
</reference>
<evidence type="ECO:0000256" key="1">
    <source>
        <dbReference type="ARBA" id="ARBA00022603"/>
    </source>
</evidence>
<dbReference type="Proteomes" id="UP001201701">
    <property type="component" value="Unassembled WGS sequence"/>
</dbReference>
<accession>A0ABS9QKR2</accession>